<accession>A0A8T7M2Y6</accession>
<name>A0A8T7M2Y6_9CHLR</name>
<dbReference type="RefSeq" id="WP_341468848.1">
    <property type="nucleotide sequence ID" value="NZ_CP128399.1"/>
</dbReference>
<dbReference type="SUPFAM" id="SSF51905">
    <property type="entry name" value="FAD/NAD(P)-binding domain"/>
    <property type="match status" value="1"/>
</dbReference>
<evidence type="ECO:0000313" key="1">
    <source>
        <dbReference type="EMBL" id="NWJ45075.1"/>
    </source>
</evidence>
<dbReference type="Proteomes" id="UP001431572">
    <property type="component" value="Chromosome 1"/>
</dbReference>
<dbReference type="InterPro" id="IPR036188">
    <property type="entry name" value="FAD/NAD-bd_sf"/>
</dbReference>
<dbReference type="Proteomes" id="UP000521676">
    <property type="component" value="Unassembled WGS sequence"/>
</dbReference>
<dbReference type="Gene3D" id="3.50.50.60">
    <property type="entry name" value="FAD/NAD(P)-binding domain"/>
    <property type="match status" value="1"/>
</dbReference>
<reference evidence="2" key="2">
    <citation type="journal article" date="2024" name="Nature">
        <title>Anoxygenic phototroph of the Chloroflexota uses a type I reaction centre.</title>
        <authorList>
            <person name="Tsuji J.M."/>
            <person name="Shaw N.A."/>
            <person name="Nagashima S."/>
            <person name="Venkiteswaran J.J."/>
            <person name="Schiff S.L."/>
            <person name="Watanabe T."/>
            <person name="Fukui M."/>
            <person name="Hanada S."/>
            <person name="Tank M."/>
            <person name="Neufeld J.D."/>
        </authorList>
    </citation>
    <scope>NUCLEOTIDE SEQUENCE</scope>
    <source>
        <strain evidence="2">L227-S17</strain>
    </source>
</reference>
<proteinExistence type="predicted"/>
<dbReference type="AlphaFoldDB" id="A0A8T7M2Y6"/>
<evidence type="ECO:0000313" key="4">
    <source>
        <dbReference type="Proteomes" id="UP001431572"/>
    </source>
</evidence>
<dbReference type="PANTHER" id="PTHR32098:SF5">
    <property type="entry name" value="LYCOPENE BETA_EPSILON CYCLASE PROTEIN"/>
    <property type="match status" value="1"/>
</dbReference>
<gene>
    <name evidence="1" type="ORF">HXX08_04265</name>
    <name evidence="2" type="ORF">OZ401_000201</name>
</gene>
<protein>
    <recommendedName>
        <fullName evidence="5">FAD-dependent oxidoreductase</fullName>
    </recommendedName>
</protein>
<keyword evidence="4" id="KW-1185">Reference proteome</keyword>
<dbReference type="PANTHER" id="PTHR32098">
    <property type="entry name" value="LYCOPENE BETA/EPSILON CYCLASE PROTEIN"/>
    <property type="match status" value="1"/>
</dbReference>
<evidence type="ECO:0008006" key="5">
    <source>
        <dbReference type="Google" id="ProtNLM"/>
    </source>
</evidence>
<dbReference type="EMBL" id="JACATZ010000001">
    <property type="protein sequence ID" value="NWJ45075.1"/>
    <property type="molecule type" value="Genomic_DNA"/>
</dbReference>
<dbReference type="EMBL" id="CP128399">
    <property type="protein sequence ID" value="WJW66955.1"/>
    <property type="molecule type" value="Genomic_DNA"/>
</dbReference>
<reference evidence="1 3" key="1">
    <citation type="submission" date="2020-06" db="EMBL/GenBank/DDBJ databases">
        <title>Anoxygenic phototrophic Chloroflexota member uses a Type I reaction center.</title>
        <authorList>
            <person name="Tsuji J.M."/>
            <person name="Shaw N.A."/>
            <person name="Nagashima S."/>
            <person name="Venkiteswaran J."/>
            <person name="Schiff S.L."/>
            <person name="Hanada S."/>
            <person name="Tank M."/>
            <person name="Neufeld J.D."/>
        </authorList>
    </citation>
    <scope>NUCLEOTIDE SEQUENCE [LARGE SCALE GENOMIC DNA]</scope>
    <source>
        <strain evidence="1">L227-S17</strain>
    </source>
</reference>
<organism evidence="1 3">
    <name type="scientific">Candidatus Chlorohelix allophototropha</name>
    <dbReference type="NCBI Taxonomy" id="3003348"/>
    <lineage>
        <taxon>Bacteria</taxon>
        <taxon>Bacillati</taxon>
        <taxon>Chloroflexota</taxon>
        <taxon>Chloroflexia</taxon>
        <taxon>Candidatus Chloroheliales</taxon>
        <taxon>Candidatus Chloroheliaceae</taxon>
        <taxon>Candidatus Chlorohelix</taxon>
    </lineage>
</organism>
<evidence type="ECO:0000313" key="3">
    <source>
        <dbReference type="Proteomes" id="UP000521676"/>
    </source>
</evidence>
<sequence>MLTSKIAYSDNHDDPATAACAPCVAEAVLPEIRSSESETLADSLSQKYPRTVAALRQIEGGLQHLTYITAIEERWKKIARGEMPQEGEVLHYVPSEADLPPSTEQYDLVYCGGVLGLFSAAVMARKGFRVLVFDQRRVGTSHREWNISDEELEKFVEAGLFTREELEQAVSSRYKRGVIRFYNKDIGVKPAELWLDRVLEVAIDLGTLLEMARRKFEEAGGVIRDFRSFKKVYVTEQGKVRSVVEVQNQAGELEYYKARLTVNALGSISPLSLVLQNGKPFQGICPTVGSTAINFKTGKGEKEVDPEIGDVLLTVAHAQSGRQLIWEGFPGRNGEMTVYVFYYDTVSPDKAAAQSLLDLFERYFELLSTYKEPGEGFAHIKPVYGFIPARHFQHKVESASKRGIISVGDATSPQSALTFCGFGSQVRNLPRLTRLLERALQEELLEEKDLRRIGAHQTNISELWVFSRFMQPYKADERPEDVNRIMNVFCDNLNRLGPALTRRFFQDKVLWSDYNRITFGTAIRYPKVYPLTFENIGMQGVWYWVVDYIRLSREAILCGLYRKVGQKRQAKLLNWLENRNKSLALALSARHEEWQASGWL</sequence>
<evidence type="ECO:0000313" key="2">
    <source>
        <dbReference type="EMBL" id="WJW66955.1"/>
    </source>
</evidence>